<dbReference type="Gene3D" id="1.10.10.60">
    <property type="entry name" value="Homeodomain-like"/>
    <property type="match status" value="1"/>
</dbReference>
<evidence type="ECO:0000256" key="4">
    <source>
        <dbReference type="ARBA" id="ARBA00023163"/>
    </source>
</evidence>
<evidence type="ECO:0000313" key="7">
    <source>
        <dbReference type="Proteomes" id="UP001163947"/>
    </source>
</evidence>
<dbReference type="InterPro" id="IPR029016">
    <property type="entry name" value="GAF-like_dom_sf"/>
</dbReference>
<dbReference type="InterPro" id="IPR002078">
    <property type="entry name" value="Sigma_54_int"/>
</dbReference>
<dbReference type="AlphaFoldDB" id="A0A059MJJ4"/>
<dbReference type="Gene3D" id="3.30.450.40">
    <property type="match status" value="1"/>
</dbReference>
<feature type="compositionally biased region" description="Basic and acidic residues" evidence="5">
    <location>
        <begin position="23"/>
        <end position="33"/>
    </location>
</feature>
<dbReference type="GeneID" id="83619069"/>
<evidence type="ECO:0000256" key="2">
    <source>
        <dbReference type="ARBA" id="ARBA00022840"/>
    </source>
</evidence>
<feature type="region of interest" description="Disordered" evidence="5">
    <location>
        <begin position="1"/>
        <end position="43"/>
    </location>
</feature>
<gene>
    <name evidence="6" type="ORF">OCS65_01585</name>
</gene>
<evidence type="ECO:0000313" key="6">
    <source>
        <dbReference type="EMBL" id="UYF94496.1"/>
    </source>
</evidence>
<organism evidence="6 7">
    <name type="scientific">Rhodococcus aetherivorans</name>
    <dbReference type="NCBI Taxonomy" id="191292"/>
    <lineage>
        <taxon>Bacteria</taxon>
        <taxon>Bacillati</taxon>
        <taxon>Actinomycetota</taxon>
        <taxon>Actinomycetes</taxon>
        <taxon>Mycobacteriales</taxon>
        <taxon>Nocardiaceae</taxon>
        <taxon>Rhodococcus</taxon>
    </lineage>
</organism>
<dbReference type="RefSeq" id="WP_029546749.1">
    <property type="nucleotide sequence ID" value="NZ_BAAAYP010000016.1"/>
</dbReference>
<protein>
    <submittedName>
        <fullName evidence="6">GAF domain-containing protein</fullName>
    </submittedName>
</protein>
<accession>A0A059MJJ4</accession>
<dbReference type="SUPFAM" id="SSF46689">
    <property type="entry name" value="Homeodomain-like"/>
    <property type="match status" value="1"/>
</dbReference>
<dbReference type="InterPro" id="IPR027417">
    <property type="entry name" value="P-loop_NTPase"/>
</dbReference>
<dbReference type="Pfam" id="PF25601">
    <property type="entry name" value="AAA_lid_14"/>
    <property type="match status" value="1"/>
</dbReference>
<dbReference type="GO" id="GO:0005524">
    <property type="term" value="F:ATP binding"/>
    <property type="evidence" value="ECO:0007669"/>
    <property type="project" value="UniProtKB-KW"/>
</dbReference>
<evidence type="ECO:0000256" key="1">
    <source>
        <dbReference type="ARBA" id="ARBA00022741"/>
    </source>
</evidence>
<keyword evidence="1" id="KW-0547">Nucleotide-binding</keyword>
<dbReference type="GO" id="GO:0043565">
    <property type="term" value="F:sequence-specific DNA binding"/>
    <property type="evidence" value="ECO:0007669"/>
    <property type="project" value="InterPro"/>
</dbReference>
<dbReference type="Gene3D" id="1.10.8.60">
    <property type="match status" value="1"/>
</dbReference>
<dbReference type="GO" id="GO:0006355">
    <property type="term" value="P:regulation of DNA-templated transcription"/>
    <property type="evidence" value="ECO:0007669"/>
    <property type="project" value="InterPro"/>
</dbReference>
<dbReference type="InterPro" id="IPR009057">
    <property type="entry name" value="Homeodomain-like_sf"/>
</dbReference>
<keyword evidence="3" id="KW-0805">Transcription regulation</keyword>
<dbReference type="EMBL" id="CP106982">
    <property type="protein sequence ID" value="UYF94496.1"/>
    <property type="molecule type" value="Genomic_DNA"/>
</dbReference>
<dbReference type="Proteomes" id="UP001163947">
    <property type="component" value="Chromosome"/>
</dbReference>
<dbReference type="PANTHER" id="PTHR32071:SF122">
    <property type="entry name" value="SIGMA FACTOR"/>
    <property type="match status" value="1"/>
</dbReference>
<dbReference type="PANTHER" id="PTHR32071">
    <property type="entry name" value="TRANSCRIPTIONAL REGULATORY PROTEIN"/>
    <property type="match status" value="1"/>
</dbReference>
<dbReference type="PROSITE" id="PS50045">
    <property type="entry name" value="SIGMA54_INTERACT_4"/>
    <property type="match status" value="1"/>
</dbReference>
<dbReference type="Gene3D" id="3.40.50.300">
    <property type="entry name" value="P-loop containing nucleotide triphosphate hydrolases"/>
    <property type="match status" value="1"/>
</dbReference>
<name>A0A059MJJ4_9NOCA</name>
<dbReference type="InterPro" id="IPR002197">
    <property type="entry name" value="HTH_Fis"/>
</dbReference>
<evidence type="ECO:0000256" key="3">
    <source>
        <dbReference type="ARBA" id="ARBA00023015"/>
    </source>
</evidence>
<dbReference type="PRINTS" id="PR01590">
    <property type="entry name" value="HTHFIS"/>
</dbReference>
<sequence>MTTPDDRETEVGEFSRSSSQDHTSLREAREAFHSADQAADDPGDRRVRNWLRVSWLRSRAAKVDVDRPSAGYVEPLPVDTVLTRAARPVLSALSAEIENEPVSLILTDAKGTVLSRYGGDRGLLTALDRVDLAPGFRYAESQVGTNGIGTALEVGAPLLIRGDEHYSGHLRLFSCAGALVTHPITGTLLGVVDLTTKTENTNSLLLSFAKLAATRIRERILEEANELDRALLHDYHAACQHSGRPVIAVGDEVLMMNAQTQQQFDSRDQAAIIDRTRDARGRAEPFTMLADLPSGITARLSYQPTFVEDRLAGGVVRIKEQLARTRSPRAAKQPALRALAGRSAQWQHTVHGVVEACRRREWLVLDGEPGVGKTALIRAAHEHVRSDRGLAVLDAAAVDGGELLEQASATLEGGSDLAVLHAHALGDDDLAGLGQLLQTVTPDTLPDDPWVALTMQPPQEESDTHSLLRLFPKTLSVPPLRHHLEDVPELVRFLLDAAGATDLTLSPAAANQLMRLSWQGNVTHLRSVLEETCRRRRSGTVEIGDLPAECRATTRRNLTRLESLERDAIVDALALHGGDKAAAAKALGMSRATIYRKIREFGITL</sequence>
<proteinExistence type="predicted"/>
<feature type="compositionally biased region" description="Basic and acidic residues" evidence="5">
    <location>
        <begin position="1"/>
        <end position="10"/>
    </location>
</feature>
<dbReference type="InterPro" id="IPR058031">
    <property type="entry name" value="AAA_lid_NorR"/>
</dbReference>
<dbReference type="Pfam" id="PF02954">
    <property type="entry name" value="HTH_8"/>
    <property type="match status" value="1"/>
</dbReference>
<keyword evidence="4" id="KW-0804">Transcription</keyword>
<evidence type="ECO:0000256" key="5">
    <source>
        <dbReference type="SAM" id="MobiDB-lite"/>
    </source>
</evidence>
<keyword evidence="2" id="KW-0067">ATP-binding</keyword>
<dbReference type="SUPFAM" id="SSF52540">
    <property type="entry name" value="P-loop containing nucleoside triphosphate hydrolases"/>
    <property type="match status" value="1"/>
</dbReference>
<reference evidence="6" key="1">
    <citation type="submission" date="2022-09" db="EMBL/GenBank/DDBJ databases">
        <title>The genome sequence of Rhodococcus aetherivorans N1.</title>
        <authorList>
            <person name="Jiang W."/>
        </authorList>
    </citation>
    <scope>NUCLEOTIDE SEQUENCE</scope>
    <source>
        <strain evidence="6">N1</strain>
    </source>
</reference>